<evidence type="ECO:0000256" key="7">
    <source>
        <dbReference type="ARBA" id="ARBA00022777"/>
    </source>
</evidence>
<gene>
    <name evidence="17" type="ORF">B456_003G010400</name>
</gene>
<evidence type="ECO:0000259" key="16">
    <source>
        <dbReference type="SMART" id="SM00220"/>
    </source>
</evidence>
<evidence type="ECO:0000256" key="5">
    <source>
        <dbReference type="ARBA" id="ARBA00022729"/>
    </source>
</evidence>
<dbReference type="GO" id="GO:0007166">
    <property type="term" value="P:cell surface receptor signaling pathway"/>
    <property type="evidence" value="ECO:0007669"/>
    <property type="project" value="InterPro"/>
</dbReference>
<dbReference type="Pfam" id="PF13947">
    <property type="entry name" value="GUB_WAK_bind"/>
    <property type="match status" value="1"/>
</dbReference>
<dbReference type="InterPro" id="IPR017441">
    <property type="entry name" value="Protein_kinase_ATP_BS"/>
</dbReference>
<evidence type="ECO:0000256" key="10">
    <source>
        <dbReference type="ARBA" id="ARBA00023136"/>
    </source>
</evidence>
<name>A0A0D2QLD5_GOSRA</name>
<evidence type="ECO:0000256" key="6">
    <source>
        <dbReference type="ARBA" id="ARBA00022741"/>
    </source>
</evidence>
<dbReference type="InterPro" id="IPR008271">
    <property type="entry name" value="Ser/Thr_kinase_AS"/>
</dbReference>
<protein>
    <recommendedName>
        <fullName evidence="16">Protein kinase domain-containing protein</fullName>
    </recommendedName>
</protein>
<dbReference type="GO" id="GO:0030247">
    <property type="term" value="F:polysaccharide binding"/>
    <property type="evidence" value="ECO:0007669"/>
    <property type="project" value="InterPro"/>
</dbReference>
<keyword evidence="8 15" id="KW-0067">ATP-binding</keyword>
<keyword evidence="2" id="KW-0597">Phosphoprotein</keyword>
<feature type="domain" description="Protein kinase" evidence="16">
    <location>
        <begin position="201"/>
        <end position="442"/>
    </location>
</feature>
<keyword evidence="7" id="KW-0418">Kinase</keyword>
<dbReference type="Pfam" id="PF00069">
    <property type="entry name" value="Pkinase"/>
    <property type="match status" value="1"/>
</dbReference>
<keyword evidence="11" id="KW-1015">Disulfide bond</keyword>
<evidence type="ECO:0000256" key="14">
    <source>
        <dbReference type="ARBA" id="ARBA00047951"/>
    </source>
</evidence>
<dbReference type="GO" id="GO:0004674">
    <property type="term" value="F:protein serine/threonine kinase activity"/>
    <property type="evidence" value="ECO:0007669"/>
    <property type="project" value="TreeGrafter"/>
</dbReference>
<organism evidence="17 18">
    <name type="scientific">Gossypium raimondii</name>
    <name type="common">Peruvian cotton</name>
    <name type="synonym">Gossypium klotzschianum subsp. raimondii</name>
    <dbReference type="NCBI Taxonomy" id="29730"/>
    <lineage>
        <taxon>Eukaryota</taxon>
        <taxon>Viridiplantae</taxon>
        <taxon>Streptophyta</taxon>
        <taxon>Embryophyta</taxon>
        <taxon>Tracheophyta</taxon>
        <taxon>Spermatophyta</taxon>
        <taxon>Magnoliopsida</taxon>
        <taxon>eudicotyledons</taxon>
        <taxon>Gunneridae</taxon>
        <taxon>Pentapetalae</taxon>
        <taxon>rosids</taxon>
        <taxon>malvids</taxon>
        <taxon>Malvales</taxon>
        <taxon>Malvaceae</taxon>
        <taxon>Malvoideae</taxon>
        <taxon>Gossypium</taxon>
    </lineage>
</organism>
<keyword evidence="4" id="KW-0812">Transmembrane</keyword>
<dbReference type="AlphaFoldDB" id="A0A0D2QLD5"/>
<sequence length="463" mass="51918">MVATVIPATRAQPFVKNGCPSQCGNVTIPYPFGTKEGCFLNHNFYIHCDESIACLAHMKLIITDIAIEGQLRVLTTVARDCYRAPRLPFLTPETTIPLSSLSIYNISSTRNKLTAIGCNTYGYLKGYIGNKSYSSGCMSLCDQLDELIIGSCWSIMLLELVLTISRIYRGLWPKELIKQREKFFLQNGGIILQQELSKFNEAVSAEVGRGGHGMVYKGILCDNHVVAIKKSMIADHSQVEQFTNEVIVLSQVNHRNVVKLFRCLETEVPLLVYKFIANGTLYEHLQSSGLGRECRLRITAETARALSYSNSAAYPPIIHRDVKSSNILFYEHYTAKTCFQSSQLTEKSDVYSFRVVLAELLTGRKALCFQVPKEERNLAMHYVFTLKKDQLFRIIDHHVLVEGNTTQIQVAMLANRCLRVKGKERPSMKEVATVLEGLRAMLSIRPVSPQESTKGSSSDYGSC</sequence>
<keyword evidence="10" id="KW-0472">Membrane</keyword>
<keyword evidence="3" id="KW-0808">Transferase</keyword>
<dbReference type="GO" id="GO:0005524">
    <property type="term" value="F:ATP binding"/>
    <property type="evidence" value="ECO:0007669"/>
    <property type="project" value="UniProtKB-UniRule"/>
</dbReference>
<keyword evidence="6 15" id="KW-0547">Nucleotide-binding</keyword>
<dbReference type="InterPro" id="IPR025287">
    <property type="entry name" value="WAK_GUB"/>
</dbReference>
<evidence type="ECO:0000256" key="11">
    <source>
        <dbReference type="ARBA" id="ARBA00023157"/>
    </source>
</evidence>
<accession>A0A0D2QLD5</accession>
<dbReference type="Proteomes" id="UP000032304">
    <property type="component" value="Chromosome 3"/>
</dbReference>
<evidence type="ECO:0000256" key="8">
    <source>
        <dbReference type="ARBA" id="ARBA00022840"/>
    </source>
</evidence>
<evidence type="ECO:0000256" key="9">
    <source>
        <dbReference type="ARBA" id="ARBA00022989"/>
    </source>
</evidence>
<dbReference type="InterPro" id="IPR045274">
    <property type="entry name" value="WAK-like"/>
</dbReference>
<dbReference type="InterPro" id="IPR011009">
    <property type="entry name" value="Kinase-like_dom_sf"/>
</dbReference>
<dbReference type="GO" id="GO:0005886">
    <property type="term" value="C:plasma membrane"/>
    <property type="evidence" value="ECO:0007669"/>
    <property type="project" value="TreeGrafter"/>
</dbReference>
<dbReference type="SUPFAM" id="SSF56112">
    <property type="entry name" value="Protein kinase-like (PK-like)"/>
    <property type="match status" value="1"/>
</dbReference>
<dbReference type="PANTHER" id="PTHR27005">
    <property type="entry name" value="WALL-ASSOCIATED RECEPTOR KINASE-LIKE 21"/>
    <property type="match status" value="1"/>
</dbReference>
<comment type="subcellular location">
    <subcellularLocation>
        <location evidence="1">Membrane</location>
        <topology evidence="1">Single-pass type I membrane protein</topology>
    </subcellularLocation>
</comment>
<evidence type="ECO:0000256" key="15">
    <source>
        <dbReference type="PROSITE-ProRule" id="PRU10141"/>
    </source>
</evidence>
<keyword evidence="9" id="KW-1133">Transmembrane helix</keyword>
<evidence type="ECO:0000256" key="1">
    <source>
        <dbReference type="ARBA" id="ARBA00004479"/>
    </source>
</evidence>
<evidence type="ECO:0000256" key="13">
    <source>
        <dbReference type="ARBA" id="ARBA00047558"/>
    </source>
</evidence>
<dbReference type="OMA" id="IHCDESI"/>
<evidence type="ECO:0000313" key="18">
    <source>
        <dbReference type="Proteomes" id="UP000032304"/>
    </source>
</evidence>
<comment type="catalytic activity">
    <reaction evidence="13">
        <text>L-seryl-[protein] + ATP = O-phospho-L-seryl-[protein] + ADP + H(+)</text>
        <dbReference type="Rhea" id="RHEA:17989"/>
        <dbReference type="Rhea" id="RHEA-COMP:9863"/>
        <dbReference type="Rhea" id="RHEA-COMP:11604"/>
        <dbReference type="ChEBI" id="CHEBI:15378"/>
        <dbReference type="ChEBI" id="CHEBI:29999"/>
        <dbReference type="ChEBI" id="CHEBI:30616"/>
        <dbReference type="ChEBI" id="CHEBI:83421"/>
        <dbReference type="ChEBI" id="CHEBI:456216"/>
    </reaction>
</comment>
<dbReference type="Gene3D" id="1.10.510.10">
    <property type="entry name" value="Transferase(Phosphotransferase) domain 1"/>
    <property type="match status" value="2"/>
</dbReference>
<dbReference type="EMBL" id="CM001742">
    <property type="protein sequence ID" value="KJB17671.1"/>
    <property type="molecule type" value="Genomic_DNA"/>
</dbReference>
<dbReference type="Gramene" id="KJB17671">
    <property type="protein sequence ID" value="KJB17671"/>
    <property type="gene ID" value="B456_003G010400"/>
</dbReference>
<dbReference type="PROSITE" id="PS00107">
    <property type="entry name" value="PROTEIN_KINASE_ATP"/>
    <property type="match status" value="1"/>
</dbReference>
<keyword evidence="5" id="KW-0732">Signal</keyword>
<dbReference type="eggNOG" id="ENOG502QQPF">
    <property type="taxonomic scope" value="Eukaryota"/>
</dbReference>
<evidence type="ECO:0000256" key="3">
    <source>
        <dbReference type="ARBA" id="ARBA00022679"/>
    </source>
</evidence>
<reference evidence="17 18" key="1">
    <citation type="journal article" date="2012" name="Nature">
        <title>Repeated polyploidization of Gossypium genomes and the evolution of spinnable cotton fibres.</title>
        <authorList>
            <person name="Paterson A.H."/>
            <person name="Wendel J.F."/>
            <person name="Gundlach H."/>
            <person name="Guo H."/>
            <person name="Jenkins J."/>
            <person name="Jin D."/>
            <person name="Llewellyn D."/>
            <person name="Showmaker K.C."/>
            <person name="Shu S."/>
            <person name="Udall J."/>
            <person name="Yoo M.J."/>
            <person name="Byers R."/>
            <person name="Chen W."/>
            <person name="Doron-Faigenboim A."/>
            <person name="Duke M.V."/>
            <person name="Gong L."/>
            <person name="Grimwood J."/>
            <person name="Grover C."/>
            <person name="Grupp K."/>
            <person name="Hu G."/>
            <person name="Lee T.H."/>
            <person name="Li J."/>
            <person name="Lin L."/>
            <person name="Liu T."/>
            <person name="Marler B.S."/>
            <person name="Page J.T."/>
            <person name="Roberts A.W."/>
            <person name="Romanel E."/>
            <person name="Sanders W.S."/>
            <person name="Szadkowski E."/>
            <person name="Tan X."/>
            <person name="Tang H."/>
            <person name="Xu C."/>
            <person name="Wang J."/>
            <person name="Wang Z."/>
            <person name="Zhang D."/>
            <person name="Zhang L."/>
            <person name="Ashrafi H."/>
            <person name="Bedon F."/>
            <person name="Bowers J.E."/>
            <person name="Brubaker C.L."/>
            <person name="Chee P.W."/>
            <person name="Das S."/>
            <person name="Gingle A.R."/>
            <person name="Haigler C.H."/>
            <person name="Harker D."/>
            <person name="Hoffmann L.V."/>
            <person name="Hovav R."/>
            <person name="Jones D.C."/>
            <person name="Lemke C."/>
            <person name="Mansoor S."/>
            <person name="ur Rahman M."/>
            <person name="Rainville L.N."/>
            <person name="Rambani A."/>
            <person name="Reddy U.K."/>
            <person name="Rong J.K."/>
            <person name="Saranga Y."/>
            <person name="Scheffler B.E."/>
            <person name="Scheffler J.A."/>
            <person name="Stelly D.M."/>
            <person name="Triplett B.A."/>
            <person name="Van Deynze A."/>
            <person name="Vaslin M.F."/>
            <person name="Waghmare V.N."/>
            <person name="Walford S.A."/>
            <person name="Wright R.J."/>
            <person name="Zaki E.A."/>
            <person name="Zhang T."/>
            <person name="Dennis E.S."/>
            <person name="Mayer K.F."/>
            <person name="Peterson D.G."/>
            <person name="Rokhsar D.S."/>
            <person name="Wang X."/>
            <person name="Schmutz J."/>
        </authorList>
    </citation>
    <scope>NUCLEOTIDE SEQUENCE [LARGE SCALE GENOMIC DNA]</scope>
</reference>
<dbReference type="SMART" id="SM00220">
    <property type="entry name" value="S_TKc"/>
    <property type="match status" value="1"/>
</dbReference>
<evidence type="ECO:0000256" key="12">
    <source>
        <dbReference type="ARBA" id="ARBA00023180"/>
    </source>
</evidence>
<evidence type="ECO:0000256" key="4">
    <source>
        <dbReference type="ARBA" id="ARBA00022692"/>
    </source>
</evidence>
<evidence type="ECO:0000256" key="2">
    <source>
        <dbReference type="ARBA" id="ARBA00022553"/>
    </source>
</evidence>
<evidence type="ECO:0000313" key="17">
    <source>
        <dbReference type="EMBL" id="KJB17671.1"/>
    </source>
</evidence>
<keyword evidence="12" id="KW-0325">Glycoprotein</keyword>
<keyword evidence="18" id="KW-1185">Reference proteome</keyword>
<proteinExistence type="predicted"/>
<dbReference type="InterPro" id="IPR000719">
    <property type="entry name" value="Prot_kinase_dom"/>
</dbReference>
<feature type="binding site" evidence="15">
    <location>
        <position position="230"/>
    </location>
    <ligand>
        <name>ATP</name>
        <dbReference type="ChEBI" id="CHEBI:30616"/>
    </ligand>
</feature>
<comment type="catalytic activity">
    <reaction evidence="14">
        <text>L-threonyl-[protein] + ATP = O-phospho-L-threonyl-[protein] + ADP + H(+)</text>
        <dbReference type="Rhea" id="RHEA:46608"/>
        <dbReference type="Rhea" id="RHEA-COMP:11060"/>
        <dbReference type="Rhea" id="RHEA-COMP:11605"/>
        <dbReference type="ChEBI" id="CHEBI:15378"/>
        <dbReference type="ChEBI" id="CHEBI:30013"/>
        <dbReference type="ChEBI" id="CHEBI:30616"/>
        <dbReference type="ChEBI" id="CHEBI:61977"/>
        <dbReference type="ChEBI" id="CHEBI:456216"/>
    </reaction>
</comment>
<dbReference type="PANTHER" id="PTHR27005:SF481">
    <property type="entry name" value="WALL-ASSOCIATED RECEPTOR KINASE-LIKE 16"/>
    <property type="match status" value="1"/>
</dbReference>
<dbReference type="PROSITE" id="PS00108">
    <property type="entry name" value="PROTEIN_KINASE_ST"/>
    <property type="match status" value="1"/>
</dbReference>